<dbReference type="InterPro" id="IPR029062">
    <property type="entry name" value="Class_I_gatase-like"/>
</dbReference>
<evidence type="ECO:0000256" key="2">
    <source>
        <dbReference type="ARBA" id="ARBA00023008"/>
    </source>
</evidence>
<dbReference type="NCBIfam" id="TIGR02604">
    <property type="entry name" value="Piru_Ver_Nterm"/>
    <property type="match status" value="1"/>
</dbReference>
<evidence type="ECO:0000259" key="4">
    <source>
        <dbReference type="Pfam" id="PF23500"/>
    </source>
</evidence>
<dbReference type="SUPFAM" id="SSF49503">
    <property type="entry name" value="Cupredoxins"/>
    <property type="match status" value="1"/>
</dbReference>
<dbReference type="InterPro" id="IPR011989">
    <property type="entry name" value="ARM-like"/>
</dbReference>
<dbReference type="Gene3D" id="2.60.120.200">
    <property type="match status" value="1"/>
</dbReference>
<dbReference type="Gene3D" id="2.60.40.420">
    <property type="entry name" value="Cupredoxins - blue copper proteins"/>
    <property type="match status" value="1"/>
</dbReference>
<dbReference type="GO" id="GO:0046872">
    <property type="term" value="F:metal ion binding"/>
    <property type="evidence" value="ECO:0007669"/>
    <property type="project" value="UniProtKB-KW"/>
</dbReference>
<dbReference type="InterPro" id="IPR011042">
    <property type="entry name" value="6-blade_b-propeller_TolB-like"/>
</dbReference>
<dbReference type="InterPro" id="IPR028871">
    <property type="entry name" value="BlueCu_1_BS"/>
</dbReference>
<keyword evidence="6" id="KW-1185">Reference proteome</keyword>
<keyword evidence="2" id="KW-0186">Copper</keyword>
<keyword evidence="1" id="KW-0479">Metal-binding</keyword>
<dbReference type="Gene3D" id="1.25.10.10">
    <property type="entry name" value="Leucine-rich Repeat Variant"/>
    <property type="match status" value="1"/>
</dbReference>
<dbReference type="InterPro" id="IPR055557">
    <property type="entry name" value="DUF7133"/>
</dbReference>
<dbReference type="Gene3D" id="3.40.50.880">
    <property type="match status" value="1"/>
</dbReference>
<gene>
    <name evidence="5" type="ORF">SAMN05444394_1374</name>
</gene>
<evidence type="ECO:0000256" key="1">
    <source>
        <dbReference type="ARBA" id="ARBA00022723"/>
    </source>
</evidence>
<dbReference type="Pfam" id="PF23500">
    <property type="entry name" value="DUF7133"/>
    <property type="match status" value="1"/>
</dbReference>
<feature type="domain" description="DUF7133" evidence="4">
    <location>
        <begin position="284"/>
        <end position="660"/>
    </location>
</feature>
<dbReference type="GO" id="GO:0005975">
    <property type="term" value="P:carbohydrate metabolic process"/>
    <property type="evidence" value="ECO:0007669"/>
    <property type="project" value="UniProtKB-ARBA"/>
</dbReference>
<dbReference type="PANTHER" id="PTHR33546">
    <property type="entry name" value="LARGE, MULTIFUNCTIONAL SECRETED PROTEIN-RELATED"/>
    <property type="match status" value="1"/>
</dbReference>
<dbReference type="CDD" id="cd04233">
    <property type="entry name" value="Auracyanin"/>
    <property type="match status" value="1"/>
</dbReference>
<accession>A0A1N6DTQ9</accession>
<protein>
    <submittedName>
        <fullName evidence="5">Putative membrane-bound dehydrogenase domain-containing protein</fullName>
    </submittedName>
</protein>
<dbReference type="SUPFAM" id="SSF49899">
    <property type="entry name" value="Concanavalin A-like lectins/glucanases"/>
    <property type="match status" value="1"/>
</dbReference>
<dbReference type="SUPFAM" id="SSF50952">
    <property type="entry name" value="Soluble quinoprotein glucose dehydrogenase"/>
    <property type="match status" value="1"/>
</dbReference>
<sequence length="1170" mass="129875">MRISIKIPPMKLSWLVTTLVVSLLISCGQKSGETFLSSTEPRRVEILVLGHESEHHNSEKLMMYLETPLFQKGINLTYTTDVNDLNPTKLSNYDGLMIYANHENITPEQETALKDYIQGGKALIPIHSASFCFQNSPWYISAVGGQFKSHGTGDFTVDIIDQDHPIMDGINEFETWDETYVHSQLNPDMHVLMERVEGDQKEPYTWTREEGKGRVFYTAYGHNEKTWEKEEFQELVANGILWAVGEKVNELLAAYNIPTPQFEDAEIPNYERRDPAPRFQLPLSPEQSMKLVQTPVGFELELFASEPMIINPIAFTWDERGRLFVIETTDYPNEVRKEGGDDKIKILEDTDGDGKADKVTIFADGLNIPTSITAVNGGMLISMAPDFVFLKDTDGDDVADVREVIMTGWGKFDTHAGPSNLKYGFDNKVWGVLGYSGFRGEVSGKQYSFGQGVYRFDPSGENMEFLGRTSNNTWGLGFSEDFETFISTANGQHSVYLAMDNKFVKRTIYKGTPNTATGIDSHYDMPHLTPFLRQVDWHGSYTAAAGHNLYTARSFPEEYWNKMAFVAEPTGRVLHNARILEEGSGYREKNAFNILASSDEWFSPVHAEVGPDGSLWVADWYNFIIQHNPTPRGFENGEGNAYINPMRDKEHGRIYRLTYKGGEPSKTFDLKDASASELLDALESDNLFWRMTAQRLIVETQNKEVLEGLYEIIGSTEVDGAGINGPAINALWTLKGLGELEGTNAKAQEVVEKALNHPSAAVRKNAVRVIPRNQSALNAIIAANMMEDDNLQARKFAILAVSEMPASEDVSKKLLAISEDPDNAKDEYLPQAIFAAALTNPSAFENRPAVPSTEPDSTMGIADRIAKSLISEVYTLDPRNALLFPPDPSGKEITISMEVTPGRDPLDGVMVAQGNNVNGYSLYVYKDALSFAVARDGDVKIIRSRRLPSEKFLVTATLKEGGQMSLSIDGKEVAKGKTNGLFTAPLSPENVRVGQFDSGNKVGDYEGNWRFSGRIGNSSNLDLKKADSSAENEGVASIEAPIEYVENGTVTLTAVPHEMRFDKPVFAVNAGSQLIVDFKNPDFVQHNLVIGSIGSLQKIGEAADQMAKNLTGMERSFIPNIPEVLASTELVFPNYSETLVMNVPSQKGDYPFVCTLPDHWKQMNGIMKVI</sequence>
<dbReference type="STRING" id="226505.SAMN05444394_1374"/>
<dbReference type="InterPro" id="IPR013320">
    <property type="entry name" value="ConA-like_dom_sf"/>
</dbReference>
<evidence type="ECO:0000259" key="3">
    <source>
        <dbReference type="Pfam" id="PF06283"/>
    </source>
</evidence>
<dbReference type="PROSITE" id="PS51257">
    <property type="entry name" value="PROKAR_LIPOPROTEIN"/>
    <property type="match status" value="1"/>
</dbReference>
<evidence type="ECO:0000313" key="5">
    <source>
        <dbReference type="EMBL" id="SIN74074.1"/>
    </source>
</evidence>
<dbReference type="EMBL" id="FSRC01000001">
    <property type="protein sequence ID" value="SIN74074.1"/>
    <property type="molecule type" value="Genomic_DNA"/>
</dbReference>
<evidence type="ECO:0000313" key="6">
    <source>
        <dbReference type="Proteomes" id="UP000185221"/>
    </source>
</evidence>
<dbReference type="InterPro" id="IPR013428">
    <property type="entry name" value="Membrane-bound_put_N"/>
</dbReference>
<dbReference type="InterPro" id="IPR029010">
    <property type="entry name" value="ThuA-like"/>
</dbReference>
<dbReference type="PROSITE" id="PS00196">
    <property type="entry name" value="COPPER_BLUE"/>
    <property type="match status" value="1"/>
</dbReference>
<dbReference type="Proteomes" id="UP000185221">
    <property type="component" value="Unassembled WGS sequence"/>
</dbReference>
<feature type="domain" description="ThuA-like" evidence="3">
    <location>
        <begin position="46"/>
        <end position="243"/>
    </location>
</feature>
<name>A0A1N6DTQ9_9BACT</name>
<organism evidence="5 6">
    <name type="scientific">Algoriphagus halophilus</name>
    <dbReference type="NCBI Taxonomy" id="226505"/>
    <lineage>
        <taxon>Bacteria</taxon>
        <taxon>Pseudomonadati</taxon>
        <taxon>Bacteroidota</taxon>
        <taxon>Cytophagia</taxon>
        <taxon>Cytophagales</taxon>
        <taxon>Cyclobacteriaceae</taxon>
        <taxon>Algoriphagus</taxon>
    </lineage>
</organism>
<dbReference type="SUPFAM" id="SSF52317">
    <property type="entry name" value="Class I glutamine amidotransferase-like"/>
    <property type="match status" value="1"/>
</dbReference>
<reference evidence="6" key="1">
    <citation type="submission" date="2016-11" db="EMBL/GenBank/DDBJ databases">
        <authorList>
            <person name="Varghese N."/>
            <person name="Submissions S."/>
        </authorList>
    </citation>
    <scope>NUCLEOTIDE SEQUENCE [LARGE SCALE GENOMIC DNA]</scope>
    <source>
        <strain evidence="6">DSM 15292</strain>
    </source>
</reference>
<dbReference type="InterPro" id="IPR008972">
    <property type="entry name" value="Cupredoxin"/>
</dbReference>
<dbReference type="GO" id="GO:0004553">
    <property type="term" value="F:hydrolase activity, hydrolyzing O-glycosyl compounds"/>
    <property type="evidence" value="ECO:0007669"/>
    <property type="project" value="UniProtKB-ARBA"/>
</dbReference>
<dbReference type="Gene3D" id="2.120.10.30">
    <property type="entry name" value="TolB, C-terminal domain"/>
    <property type="match status" value="1"/>
</dbReference>
<dbReference type="InterPro" id="IPR016024">
    <property type="entry name" value="ARM-type_fold"/>
</dbReference>
<dbReference type="AlphaFoldDB" id="A0A1N6DTQ9"/>
<dbReference type="InterPro" id="IPR011041">
    <property type="entry name" value="Quinoprot_gluc/sorb_DH_b-prop"/>
</dbReference>
<dbReference type="SUPFAM" id="SSF48371">
    <property type="entry name" value="ARM repeat"/>
    <property type="match status" value="1"/>
</dbReference>
<dbReference type="PANTHER" id="PTHR33546:SF1">
    <property type="entry name" value="LARGE, MULTIFUNCTIONAL SECRETED PROTEIN"/>
    <property type="match status" value="1"/>
</dbReference>
<proteinExistence type="predicted"/>
<dbReference type="Pfam" id="PF06283">
    <property type="entry name" value="ThuA"/>
    <property type="match status" value="1"/>
</dbReference>